<evidence type="ECO:0000256" key="1">
    <source>
        <dbReference type="ARBA" id="ARBA00000085"/>
    </source>
</evidence>
<dbReference type="InterPro" id="IPR050482">
    <property type="entry name" value="Sensor_HK_TwoCompSys"/>
</dbReference>
<dbReference type="Pfam" id="PF07730">
    <property type="entry name" value="HisKA_3"/>
    <property type="match status" value="1"/>
</dbReference>
<proteinExistence type="predicted"/>
<keyword evidence="5" id="KW-0547">Nucleotide-binding</keyword>
<dbReference type="InterPro" id="IPR036890">
    <property type="entry name" value="HATPase_C_sf"/>
</dbReference>
<feature type="transmembrane region" description="Helical" evidence="9">
    <location>
        <begin position="81"/>
        <end position="97"/>
    </location>
</feature>
<evidence type="ECO:0000256" key="4">
    <source>
        <dbReference type="ARBA" id="ARBA00022679"/>
    </source>
</evidence>
<dbReference type="PANTHER" id="PTHR24421">
    <property type="entry name" value="NITRATE/NITRITE SENSOR PROTEIN NARX-RELATED"/>
    <property type="match status" value="1"/>
</dbReference>
<keyword evidence="7" id="KW-0067">ATP-binding</keyword>
<feature type="domain" description="Signal transduction histidine kinase subgroup 3 dimerisation and phosphoacceptor" evidence="11">
    <location>
        <begin position="193"/>
        <end position="258"/>
    </location>
</feature>
<dbReference type="PANTHER" id="PTHR24421:SF10">
    <property type="entry name" value="NITRATE_NITRITE SENSOR PROTEIN NARQ"/>
    <property type="match status" value="1"/>
</dbReference>
<accession>A0ABM8HJU4</accession>
<reference evidence="12 13" key="1">
    <citation type="journal article" date="2010" name="ChemBioChem">
        <title>Cloning and characterization of the biosynthetic gene cluster of 16-membered macrolide antibiotic FD-891: involvement of a dual functional cytochrome P450 monooxygenase catalyzing epoxidation and hydroxylation.</title>
        <authorList>
            <person name="Kudo F."/>
            <person name="Motegi A."/>
            <person name="Mizoue K."/>
            <person name="Eguchi T."/>
        </authorList>
    </citation>
    <scope>NUCLEOTIDE SEQUENCE [LARGE SCALE GENOMIC DNA]</scope>
    <source>
        <strain evidence="12 13">A-8890</strain>
    </source>
</reference>
<keyword evidence="6" id="KW-0418">Kinase</keyword>
<evidence type="ECO:0000256" key="5">
    <source>
        <dbReference type="ARBA" id="ARBA00022741"/>
    </source>
</evidence>
<evidence type="ECO:0000313" key="13">
    <source>
        <dbReference type="Proteomes" id="UP001321542"/>
    </source>
</evidence>
<feature type="domain" description="Histidine kinase/HSP90-like ATPase" evidence="10">
    <location>
        <begin position="310"/>
        <end position="403"/>
    </location>
</feature>
<keyword evidence="8" id="KW-0902">Two-component regulatory system</keyword>
<dbReference type="InterPro" id="IPR011712">
    <property type="entry name" value="Sig_transdc_His_kin_sub3_dim/P"/>
</dbReference>
<feature type="transmembrane region" description="Helical" evidence="9">
    <location>
        <begin position="50"/>
        <end position="69"/>
    </location>
</feature>
<name>A0ABM8HJU4_9ACTN</name>
<dbReference type="Gene3D" id="3.30.565.10">
    <property type="entry name" value="Histidine kinase-like ATPase, C-terminal domain"/>
    <property type="match status" value="1"/>
</dbReference>
<feature type="transmembrane region" description="Helical" evidence="9">
    <location>
        <begin position="127"/>
        <end position="144"/>
    </location>
</feature>
<dbReference type="Gene3D" id="1.20.5.1930">
    <property type="match status" value="1"/>
</dbReference>
<feature type="transmembrane region" description="Helical" evidence="9">
    <location>
        <begin position="103"/>
        <end position="120"/>
    </location>
</feature>
<evidence type="ECO:0000256" key="3">
    <source>
        <dbReference type="ARBA" id="ARBA00022553"/>
    </source>
</evidence>
<comment type="catalytic activity">
    <reaction evidence="1">
        <text>ATP + protein L-histidine = ADP + protein N-phospho-L-histidine.</text>
        <dbReference type="EC" id="2.7.13.3"/>
    </reaction>
</comment>
<evidence type="ECO:0000259" key="11">
    <source>
        <dbReference type="Pfam" id="PF07730"/>
    </source>
</evidence>
<organism evidence="12 13">
    <name type="scientific">Streptomyces graminofaciens</name>
    <dbReference type="NCBI Taxonomy" id="68212"/>
    <lineage>
        <taxon>Bacteria</taxon>
        <taxon>Bacillati</taxon>
        <taxon>Actinomycetota</taxon>
        <taxon>Actinomycetes</taxon>
        <taxon>Kitasatosporales</taxon>
        <taxon>Streptomycetaceae</taxon>
        <taxon>Streptomyces</taxon>
    </lineage>
</organism>
<dbReference type="InterPro" id="IPR003594">
    <property type="entry name" value="HATPase_dom"/>
</dbReference>
<reference evidence="12 13" key="2">
    <citation type="journal article" date="2023" name="ChemBioChem">
        <title>Acyltransferase Domain Exchange between Two Independent Type I Polyketide Synthases in the Same Producer Strain of Macrolide Antibiotics.</title>
        <authorList>
            <person name="Kudo F."/>
            <person name="Kishikawa K."/>
            <person name="Tsuboi K."/>
            <person name="Kido T."/>
            <person name="Usui T."/>
            <person name="Hashimoto J."/>
            <person name="Shin-Ya K."/>
            <person name="Miyanaga A."/>
            <person name="Eguchi T."/>
        </authorList>
    </citation>
    <scope>NUCLEOTIDE SEQUENCE [LARGE SCALE GENOMIC DNA]</scope>
    <source>
        <strain evidence="12 13">A-8890</strain>
    </source>
</reference>
<dbReference type="EMBL" id="AP018448">
    <property type="protein sequence ID" value="BBC37687.1"/>
    <property type="molecule type" value="Genomic_DNA"/>
</dbReference>
<dbReference type="EC" id="2.7.13.3" evidence="2"/>
<keyword evidence="9" id="KW-0812">Transmembrane</keyword>
<keyword evidence="9" id="KW-0472">Membrane</keyword>
<feature type="transmembrane region" description="Helical" evidence="9">
    <location>
        <begin position="22"/>
        <end position="44"/>
    </location>
</feature>
<feature type="transmembrane region" description="Helical" evidence="9">
    <location>
        <begin position="156"/>
        <end position="175"/>
    </location>
</feature>
<dbReference type="Proteomes" id="UP001321542">
    <property type="component" value="Chromosome"/>
</dbReference>
<keyword evidence="9" id="KW-1133">Transmembrane helix</keyword>
<evidence type="ECO:0000256" key="8">
    <source>
        <dbReference type="ARBA" id="ARBA00023012"/>
    </source>
</evidence>
<sequence>MDLAKSVRALETPPGPYSRRQVVLRAFGMALLLPVAGVDLLLAVGDGRPLWPQLVVLPIGLVALLRPAAGRPAWLTAPVRAAVPAVVSGGVTAALFLSGRESVYGPGELAILLCLLVVAVRDCPARWAAVCGVLDGAAVVALSYREVAGDSDISSVNPFGMLFLVGAAAGLGGYLRTLDHRRRATVTETQRAERLAMAADLHDFVAHHVTGILVQTQLAQLLATTEPERLGGILKDVERSAVEALASMRRTVGLLREVPEPGEAGSGDRRPGGDLAALPELVEGFGGPVGPPVELGRDASVPEDLPHEVQAAAYRVVQEALTNVRRHAADATEVTVGLSYDGRVLEVTVRDDGRGGTRLPKAARGGGFGLVGLTERVTALGGELRTGPRSDHRGWEVTAMLPTVRASP</sequence>
<keyword evidence="3" id="KW-0597">Phosphoprotein</keyword>
<evidence type="ECO:0000256" key="9">
    <source>
        <dbReference type="SAM" id="Phobius"/>
    </source>
</evidence>
<dbReference type="SUPFAM" id="SSF55874">
    <property type="entry name" value="ATPase domain of HSP90 chaperone/DNA topoisomerase II/histidine kinase"/>
    <property type="match status" value="1"/>
</dbReference>
<keyword evidence="13" id="KW-1185">Reference proteome</keyword>
<protein>
    <recommendedName>
        <fullName evidence="2">histidine kinase</fullName>
        <ecNumber evidence="2">2.7.13.3</ecNumber>
    </recommendedName>
</protein>
<evidence type="ECO:0000256" key="6">
    <source>
        <dbReference type="ARBA" id="ARBA00022777"/>
    </source>
</evidence>
<dbReference type="Pfam" id="PF02518">
    <property type="entry name" value="HATPase_c"/>
    <property type="match status" value="1"/>
</dbReference>
<keyword evidence="4" id="KW-0808">Transferase</keyword>
<gene>
    <name evidence="12" type="ORF">SGFS_089810</name>
</gene>
<evidence type="ECO:0000259" key="10">
    <source>
        <dbReference type="Pfam" id="PF02518"/>
    </source>
</evidence>
<evidence type="ECO:0000313" key="12">
    <source>
        <dbReference type="EMBL" id="BBC37687.1"/>
    </source>
</evidence>
<evidence type="ECO:0000256" key="2">
    <source>
        <dbReference type="ARBA" id="ARBA00012438"/>
    </source>
</evidence>
<dbReference type="CDD" id="cd16917">
    <property type="entry name" value="HATPase_UhpB-NarQ-NarX-like"/>
    <property type="match status" value="1"/>
</dbReference>
<evidence type="ECO:0000256" key="7">
    <source>
        <dbReference type="ARBA" id="ARBA00022840"/>
    </source>
</evidence>